<comment type="similarity">
    <text evidence="1">Belongs to the Gfo/Idh/MocA family.</text>
</comment>
<organism evidence="7 8">
    <name type="scientific">Cladonia borealis</name>
    <dbReference type="NCBI Taxonomy" id="184061"/>
    <lineage>
        <taxon>Eukaryota</taxon>
        <taxon>Fungi</taxon>
        <taxon>Dikarya</taxon>
        <taxon>Ascomycota</taxon>
        <taxon>Pezizomycotina</taxon>
        <taxon>Lecanoromycetes</taxon>
        <taxon>OSLEUM clade</taxon>
        <taxon>Lecanoromycetidae</taxon>
        <taxon>Lecanorales</taxon>
        <taxon>Lecanorineae</taxon>
        <taxon>Cladoniaceae</taxon>
        <taxon>Cladonia</taxon>
    </lineage>
</organism>
<evidence type="ECO:0000313" key="8">
    <source>
        <dbReference type="Proteomes" id="UP001166286"/>
    </source>
</evidence>
<dbReference type="Proteomes" id="UP001166286">
    <property type="component" value="Unassembled WGS sequence"/>
</dbReference>
<evidence type="ECO:0000256" key="2">
    <source>
        <dbReference type="ARBA" id="ARBA00023002"/>
    </source>
</evidence>
<dbReference type="SUPFAM" id="SSF51735">
    <property type="entry name" value="NAD(P)-binding Rossmann-fold domains"/>
    <property type="match status" value="1"/>
</dbReference>
<name>A0AA39QVN1_9LECA</name>
<gene>
    <name evidence="7" type="ORF">JMJ35_007404</name>
</gene>
<evidence type="ECO:0000256" key="4">
    <source>
        <dbReference type="ARBA" id="ARBA00042988"/>
    </source>
</evidence>
<evidence type="ECO:0000256" key="3">
    <source>
        <dbReference type="ARBA" id="ARBA00038984"/>
    </source>
</evidence>
<dbReference type="InterPro" id="IPR000683">
    <property type="entry name" value="Gfo/Idh/MocA-like_OxRdtase_N"/>
</dbReference>
<dbReference type="InterPro" id="IPR036291">
    <property type="entry name" value="NAD(P)-bd_dom_sf"/>
</dbReference>
<accession>A0AA39QVN1</accession>
<evidence type="ECO:0000259" key="6">
    <source>
        <dbReference type="Pfam" id="PF01408"/>
    </source>
</evidence>
<dbReference type="EMBL" id="JAFEKC020000017">
    <property type="protein sequence ID" value="KAK0510010.1"/>
    <property type="molecule type" value="Genomic_DNA"/>
</dbReference>
<dbReference type="AlphaFoldDB" id="A0AA39QVN1"/>
<evidence type="ECO:0000256" key="5">
    <source>
        <dbReference type="ARBA" id="ARBA00049233"/>
    </source>
</evidence>
<protein>
    <recommendedName>
        <fullName evidence="3">D-xylose 1-dehydrogenase (NADP(+), D-xylono-1,5-lactone-forming)</fullName>
        <ecNumber evidence="3">1.1.1.179</ecNumber>
    </recommendedName>
    <alternativeName>
        <fullName evidence="4">D-xylose-NADP dehydrogenase</fullName>
    </alternativeName>
</protein>
<comment type="caution">
    <text evidence="7">The sequence shown here is derived from an EMBL/GenBank/DDBJ whole genome shotgun (WGS) entry which is preliminary data.</text>
</comment>
<feature type="domain" description="Gfo/Idh/MocA-like oxidoreductase N-terminal" evidence="6">
    <location>
        <begin position="53"/>
        <end position="111"/>
    </location>
</feature>
<dbReference type="InterPro" id="IPR050984">
    <property type="entry name" value="Gfo/Idh/MocA_domain"/>
</dbReference>
<evidence type="ECO:0000313" key="7">
    <source>
        <dbReference type="EMBL" id="KAK0510010.1"/>
    </source>
</evidence>
<reference evidence="7" key="1">
    <citation type="submission" date="2023-03" db="EMBL/GenBank/DDBJ databases">
        <title>Complete genome of Cladonia borealis.</title>
        <authorList>
            <person name="Park H."/>
        </authorList>
    </citation>
    <scope>NUCLEOTIDE SEQUENCE</scope>
    <source>
        <strain evidence="7">ANT050790</strain>
    </source>
</reference>
<dbReference type="EC" id="1.1.1.179" evidence="3"/>
<evidence type="ECO:0000256" key="1">
    <source>
        <dbReference type="ARBA" id="ARBA00010928"/>
    </source>
</evidence>
<dbReference type="GO" id="GO:0047837">
    <property type="term" value="F:D-xylose 1-dehydrogenase (NADP+) activity"/>
    <property type="evidence" value="ECO:0007669"/>
    <property type="project" value="UniProtKB-EC"/>
</dbReference>
<comment type="catalytic activity">
    <reaction evidence="5">
        <text>D-xylose + NADP(+) = D-xylono-1,5-lactone + NADPH + H(+)</text>
        <dbReference type="Rhea" id="RHEA:22000"/>
        <dbReference type="ChEBI" id="CHEBI:15378"/>
        <dbReference type="ChEBI" id="CHEBI:15867"/>
        <dbReference type="ChEBI" id="CHEBI:53455"/>
        <dbReference type="ChEBI" id="CHEBI:57783"/>
        <dbReference type="ChEBI" id="CHEBI:58349"/>
        <dbReference type="EC" id="1.1.1.179"/>
    </reaction>
</comment>
<proteinExistence type="inferred from homology"/>
<sequence>MSLTQIIRVWRAFNPPQVEKPKNALNFGILGAANSAPVLTRSSGMTLTIPTKLHPEVTVRAVAARDPNRAEEFAKKHGIPEIKDSYQATLNDPNIDCVLVPLQIALHFEWAVPRRQTCSP</sequence>
<keyword evidence="8" id="KW-1185">Reference proteome</keyword>
<dbReference type="GO" id="GO:0000166">
    <property type="term" value="F:nucleotide binding"/>
    <property type="evidence" value="ECO:0007669"/>
    <property type="project" value="InterPro"/>
</dbReference>
<dbReference type="PANTHER" id="PTHR22604">
    <property type="entry name" value="OXIDOREDUCTASES"/>
    <property type="match status" value="1"/>
</dbReference>
<keyword evidence="2" id="KW-0560">Oxidoreductase</keyword>
<dbReference type="Gene3D" id="3.40.50.720">
    <property type="entry name" value="NAD(P)-binding Rossmann-like Domain"/>
    <property type="match status" value="1"/>
</dbReference>
<dbReference type="PANTHER" id="PTHR22604:SF105">
    <property type="entry name" value="TRANS-1,2-DIHYDROBENZENE-1,2-DIOL DEHYDROGENASE"/>
    <property type="match status" value="1"/>
</dbReference>
<dbReference type="Pfam" id="PF01408">
    <property type="entry name" value="GFO_IDH_MocA"/>
    <property type="match status" value="1"/>
</dbReference>